<feature type="transmembrane region" description="Helical" evidence="1">
    <location>
        <begin position="116"/>
        <end position="136"/>
    </location>
</feature>
<keyword evidence="1" id="KW-0812">Transmembrane</keyword>
<reference evidence="3 4" key="1">
    <citation type="submission" date="2021-03" db="EMBL/GenBank/DDBJ databases">
        <title>Actinomadura violae sp. nov., isolated from lichen in Thailand.</title>
        <authorList>
            <person name="Kanchanasin P."/>
            <person name="Saeng-In P."/>
            <person name="Phongsopitanun W."/>
            <person name="Yuki M."/>
            <person name="Kudo T."/>
            <person name="Ohkuma M."/>
            <person name="Tanasupawat S."/>
        </authorList>
    </citation>
    <scope>NUCLEOTIDE SEQUENCE [LARGE SCALE GENOMIC DNA]</scope>
    <source>
        <strain evidence="3 4">LCR2-06</strain>
    </source>
</reference>
<keyword evidence="1" id="KW-0472">Membrane</keyword>
<dbReference type="Pfam" id="PF12158">
    <property type="entry name" value="DUF3592"/>
    <property type="match status" value="1"/>
</dbReference>
<keyword evidence="1" id="KW-1133">Transmembrane helix</keyword>
<name>A0ABS3RQD3_9ACTN</name>
<keyword evidence="4" id="KW-1185">Reference proteome</keyword>
<gene>
    <name evidence="3" type="ORF">J4709_14850</name>
</gene>
<sequence length="138" mass="15148">MSQVIAFAAAAVAAAVWAAALRGLARTWRTRRWPEVTGVAVEIREKEHFDEGRRDVLYAPVVSFTAPDGREVRGVCGGWSTSLALKVGEPARIRYDPSRPERFRLAGLRRSGASTYLALVIGVPPVVYFVILPFMFGS</sequence>
<dbReference type="InterPro" id="IPR021994">
    <property type="entry name" value="DUF3592"/>
</dbReference>
<evidence type="ECO:0000259" key="2">
    <source>
        <dbReference type="Pfam" id="PF12158"/>
    </source>
</evidence>
<organism evidence="3 4">
    <name type="scientific">Actinomadura violacea</name>
    <dbReference type="NCBI Taxonomy" id="2819934"/>
    <lineage>
        <taxon>Bacteria</taxon>
        <taxon>Bacillati</taxon>
        <taxon>Actinomycetota</taxon>
        <taxon>Actinomycetes</taxon>
        <taxon>Streptosporangiales</taxon>
        <taxon>Thermomonosporaceae</taxon>
        <taxon>Actinomadura</taxon>
    </lineage>
</organism>
<evidence type="ECO:0000313" key="4">
    <source>
        <dbReference type="Proteomes" id="UP000680206"/>
    </source>
</evidence>
<protein>
    <submittedName>
        <fullName evidence="3">DUF3592 domain-containing protein</fullName>
    </submittedName>
</protein>
<evidence type="ECO:0000256" key="1">
    <source>
        <dbReference type="SAM" id="Phobius"/>
    </source>
</evidence>
<comment type="caution">
    <text evidence="3">The sequence shown here is derived from an EMBL/GenBank/DDBJ whole genome shotgun (WGS) entry which is preliminary data.</text>
</comment>
<dbReference type="Proteomes" id="UP000680206">
    <property type="component" value="Unassembled WGS sequence"/>
</dbReference>
<proteinExistence type="predicted"/>
<dbReference type="EMBL" id="JAGEPF010000008">
    <property type="protein sequence ID" value="MBO2458856.1"/>
    <property type="molecule type" value="Genomic_DNA"/>
</dbReference>
<dbReference type="RefSeq" id="WP_208241058.1">
    <property type="nucleotide sequence ID" value="NZ_JAGEPF010000008.1"/>
</dbReference>
<feature type="domain" description="DUF3592" evidence="2">
    <location>
        <begin position="36"/>
        <end position="106"/>
    </location>
</feature>
<accession>A0ABS3RQD3</accession>
<evidence type="ECO:0000313" key="3">
    <source>
        <dbReference type="EMBL" id="MBO2458856.1"/>
    </source>
</evidence>